<reference evidence="4 5" key="3">
    <citation type="journal article" date="2015" name="Genome Announc.">
        <title>Draft Genome Sequence of the Archiascomycetous Yeast Saitoella complicata.</title>
        <authorList>
            <person name="Yamauchi K."/>
            <person name="Kondo S."/>
            <person name="Hamamoto M."/>
            <person name="Takahashi Y."/>
            <person name="Ogura Y."/>
            <person name="Hayashi T."/>
            <person name="Nishida H."/>
        </authorList>
    </citation>
    <scope>NUCLEOTIDE SEQUENCE [LARGE SCALE GENOMIC DNA]</scope>
    <source>
        <strain evidence="4 5">NRRL Y-17804</strain>
    </source>
</reference>
<dbReference type="EMBL" id="BACD03000054">
    <property type="protein sequence ID" value="GAO51883.1"/>
    <property type="molecule type" value="Genomic_DNA"/>
</dbReference>
<gene>
    <name evidence="4" type="ORF">G7K_5974-t1</name>
</gene>
<reference evidence="4 5" key="1">
    <citation type="journal article" date="2011" name="J. Gen. Appl. Microbiol.">
        <title>Draft genome sequencing of the enigmatic yeast Saitoella complicata.</title>
        <authorList>
            <person name="Nishida H."/>
            <person name="Hamamoto M."/>
            <person name="Sugiyama J."/>
        </authorList>
    </citation>
    <scope>NUCLEOTIDE SEQUENCE [LARGE SCALE GENOMIC DNA]</scope>
    <source>
        <strain evidence="4 5">NRRL Y-17804</strain>
    </source>
</reference>
<dbReference type="FunFam" id="3.10.120.10:FF:000003">
    <property type="entry name" value="membrane-associated progesterone receptor component 1"/>
    <property type="match status" value="1"/>
</dbReference>
<keyword evidence="5" id="KW-1185">Reference proteome</keyword>
<evidence type="ECO:0000256" key="1">
    <source>
        <dbReference type="ARBA" id="ARBA00038357"/>
    </source>
</evidence>
<feature type="region of interest" description="Disordered" evidence="2">
    <location>
        <begin position="1"/>
        <end position="27"/>
    </location>
</feature>
<dbReference type="Gene3D" id="3.10.120.10">
    <property type="entry name" value="Cytochrome b5-like heme/steroid binding domain"/>
    <property type="match status" value="1"/>
</dbReference>
<dbReference type="PANTHER" id="PTHR10281:SF115">
    <property type="entry name" value="BINDING PROTEIN, PUTATIVE (AFU_ORTHOLOGUE AFUA_4G06240)-RELATED"/>
    <property type="match status" value="1"/>
</dbReference>
<dbReference type="InterPro" id="IPR001199">
    <property type="entry name" value="Cyt_B5-like_heme/steroid-bd"/>
</dbReference>
<reference evidence="4 5" key="2">
    <citation type="journal article" date="2014" name="J. Gen. Appl. Microbiol.">
        <title>The early diverging ascomycetous budding yeast Saitoella complicata has three histone deacetylases belonging to the Clr6, Hos2, and Rpd3 lineages.</title>
        <authorList>
            <person name="Nishida H."/>
            <person name="Matsumoto T."/>
            <person name="Kondo S."/>
            <person name="Hamamoto M."/>
            <person name="Yoshikawa H."/>
        </authorList>
    </citation>
    <scope>NUCLEOTIDE SEQUENCE [LARGE SCALE GENOMIC DNA]</scope>
    <source>
        <strain evidence="4 5">NRRL Y-17804</strain>
    </source>
</reference>
<protein>
    <recommendedName>
        <fullName evidence="3">Cytochrome b5 heme-binding domain-containing protein</fullName>
    </recommendedName>
</protein>
<dbReference type="InterPro" id="IPR036400">
    <property type="entry name" value="Cyt_B5-like_heme/steroid_sf"/>
</dbReference>
<dbReference type="GO" id="GO:0016020">
    <property type="term" value="C:membrane"/>
    <property type="evidence" value="ECO:0007669"/>
    <property type="project" value="TreeGrafter"/>
</dbReference>
<dbReference type="SUPFAM" id="SSF55856">
    <property type="entry name" value="Cytochrome b5-like heme/steroid binding domain"/>
    <property type="match status" value="1"/>
</dbReference>
<comment type="similarity">
    <text evidence="1">Belongs to the cytochrome b5 family. MAPR subfamily.</text>
</comment>
<dbReference type="PANTHER" id="PTHR10281">
    <property type="entry name" value="MEMBRANE-ASSOCIATED PROGESTERONE RECEPTOR COMPONENT-RELATED"/>
    <property type="match status" value="1"/>
</dbReference>
<dbReference type="OMA" id="PGGSYCM"/>
<dbReference type="Pfam" id="PF00173">
    <property type="entry name" value="Cyt-b5"/>
    <property type="match status" value="1"/>
</dbReference>
<name>A0A0E9NQ15_SAICN</name>
<evidence type="ECO:0000256" key="2">
    <source>
        <dbReference type="SAM" id="MobiDB-lite"/>
    </source>
</evidence>
<comment type="caution">
    <text evidence="4">The sequence shown here is derived from an EMBL/GenBank/DDBJ whole genome shotgun (WGS) entry which is preliminary data.</text>
</comment>
<dbReference type="SMART" id="SM01117">
    <property type="entry name" value="Cyt-b5"/>
    <property type="match status" value="1"/>
</dbReference>
<evidence type="ECO:0000313" key="5">
    <source>
        <dbReference type="Proteomes" id="UP000033140"/>
    </source>
</evidence>
<dbReference type="GO" id="GO:0020037">
    <property type="term" value="F:heme binding"/>
    <property type="evidence" value="ECO:0007669"/>
    <property type="project" value="UniProtKB-ARBA"/>
</dbReference>
<accession>A0A0E9NQ15</accession>
<sequence length="122" mass="13414">MAVMSPEVNDLAPPKDDPYTTEQLAECDGSDESKPIWLAIRGLIYDVTRNKSMYGPGAGYNIFAGKDASRGLAKSSLKNEDARGEVEGLTEAEMKVLSDWEGFFQKRYNIVGRLIDGPNARP</sequence>
<dbReference type="Proteomes" id="UP000033140">
    <property type="component" value="Unassembled WGS sequence"/>
</dbReference>
<dbReference type="GO" id="GO:0005783">
    <property type="term" value="C:endoplasmic reticulum"/>
    <property type="evidence" value="ECO:0007669"/>
    <property type="project" value="TreeGrafter"/>
</dbReference>
<dbReference type="STRING" id="698492.A0A0E9NQ15"/>
<evidence type="ECO:0000313" key="4">
    <source>
        <dbReference type="EMBL" id="GAO51883.1"/>
    </source>
</evidence>
<organism evidence="4 5">
    <name type="scientific">Saitoella complicata (strain BCRC 22490 / CBS 7301 / JCM 7358 / NBRC 10748 / NRRL Y-17804)</name>
    <dbReference type="NCBI Taxonomy" id="698492"/>
    <lineage>
        <taxon>Eukaryota</taxon>
        <taxon>Fungi</taxon>
        <taxon>Dikarya</taxon>
        <taxon>Ascomycota</taxon>
        <taxon>Taphrinomycotina</taxon>
        <taxon>Taphrinomycotina incertae sedis</taxon>
        <taxon>Saitoella</taxon>
    </lineage>
</organism>
<dbReference type="AlphaFoldDB" id="A0A0E9NQ15"/>
<evidence type="ECO:0000259" key="3">
    <source>
        <dbReference type="SMART" id="SM01117"/>
    </source>
</evidence>
<dbReference type="InterPro" id="IPR050577">
    <property type="entry name" value="MAPR/NEUFC/NENF-like"/>
</dbReference>
<feature type="domain" description="Cytochrome b5 heme-binding" evidence="3">
    <location>
        <begin position="19"/>
        <end position="115"/>
    </location>
</feature>
<proteinExistence type="inferred from homology"/>